<comment type="caution">
    <text evidence="4">The sequence shown here is derived from an EMBL/GenBank/DDBJ whole genome shotgun (WGS) entry which is preliminary data.</text>
</comment>
<reference evidence="4 5" key="1">
    <citation type="submission" date="2024-09" db="EMBL/GenBank/DDBJ databases">
        <title>Chromosome-scale assembly of Riccia sorocarpa.</title>
        <authorList>
            <person name="Paukszto L."/>
        </authorList>
    </citation>
    <scope>NUCLEOTIDE SEQUENCE [LARGE SCALE GENOMIC DNA]</scope>
    <source>
        <strain evidence="4">LP-2024</strain>
        <tissue evidence="4">Aerial parts of the thallus</tissue>
    </source>
</reference>
<keyword evidence="1" id="KW-1133">Transmembrane helix</keyword>
<accession>A0ABD3H2F2</accession>
<feature type="transmembrane region" description="Helical" evidence="1">
    <location>
        <begin position="173"/>
        <end position="194"/>
    </location>
</feature>
<protein>
    <recommendedName>
        <fullName evidence="3">DUF1648 domain-containing protein</fullName>
    </recommendedName>
</protein>
<dbReference type="PANTHER" id="PTHR37810">
    <property type="entry name" value="IMMUNITY PROTEIN SDPI"/>
    <property type="match status" value="1"/>
</dbReference>
<evidence type="ECO:0000256" key="1">
    <source>
        <dbReference type="SAM" id="Phobius"/>
    </source>
</evidence>
<organism evidence="4 5">
    <name type="scientific">Riccia sorocarpa</name>
    <dbReference type="NCBI Taxonomy" id="122646"/>
    <lineage>
        <taxon>Eukaryota</taxon>
        <taxon>Viridiplantae</taxon>
        <taxon>Streptophyta</taxon>
        <taxon>Embryophyta</taxon>
        <taxon>Marchantiophyta</taxon>
        <taxon>Marchantiopsida</taxon>
        <taxon>Marchantiidae</taxon>
        <taxon>Marchantiales</taxon>
        <taxon>Ricciaceae</taxon>
        <taxon>Riccia</taxon>
    </lineage>
</organism>
<feature type="domain" description="DUF1648" evidence="3">
    <location>
        <begin position="12"/>
        <end position="58"/>
    </location>
</feature>
<dbReference type="EMBL" id="JBJQOH010000006">
    <property type="protein sequence ID" value="KAL3685697.1"/>
    <property type="molecule type" value="Genomic_DNA"/>
</dbReference>
<feature type="chain" id="PRO_5044884527" description="DUF1648 domain-containing protein" evidence="2">
    <location>
        <begin position="18"/>
        <end position="228"/>
    </location>
</feature>
<dbReference type="AlphaFoldDB" id="A0ABD3H2F2"/>
<evidence type="ECO:0000256" key="2">
    <source>
        <dbReference type="SAM" id="SignalP"/>
    </source>
</evidence>
<evidence type="ECO:0000313" key="5">
    <source>
        <dbReference type="Proteomes" id="UP001633002"/>
    </source>
</evidence>
<feature type="transmembrane region" description="Helical" evidence="1">
    <location>
        <begin position="200"/>
        <end position="223"/>
    </location>
</feature>
<proteinExistence type="predicted"/>
<keyword evidence="1" id="KW-0472">Membrane</keyword>
<name>A0ABD3H2F2_9MARC</name>
<feature type="signal peptide" evidence="2">
    <location>
        <begin position="1"/>
        <end position="17"/>
    </location>
</feature>
<feature type="transmembrane region" description="Helical" evidence="1">
    <location>
        <begin position="48"/>
        <end position="69"/>
    </location>
</feature>
<sequence length="228" mass="26057">MGAHPLALAFVLATVSAFHGLLKWHDTPNPVPAWWNLHGHPIFFMPKWFGFTLLPVLIVLIPYILHIQIHAYHEKYERVYRGRLSGEEKHAIADFISIPALFLFVLHNFILLDAFVSQSGDISPRFLVFNVALWFLIWPGHNFLHVPRYSIILTLTPFNCDNRDKANILTETYVYYACILVITGLVLLICAFFVPTGVGLLVITLVLWLGSYLYLVMYSVVVLEFTDG</sequence>
<keyword evidence="5" id="KW-1185">Reference proteome</keyword>
<dbReference type="InterPro" id="IPR012867">
    <property type="entry name" value="DUF1648"/>
</dbReference>
<keyword evidence="2" id="KW-0732">Signal</keyword>
<keyword evidence="1" id="KW-0812">Transmembrane</keyword>
<dbReference type="Proteomes" id="UP001633002">
    <property type="component" value="Unassembled WGS sequence"/>
</dbReference>
<dbReference type="PANTHER" id="PTHR37810:SF5">
    <property type="entry name" value="IMMUNITY PROTEIN SDPI"/>
    <property type="match status" value="1"/>
</dbReference>
<evidence type="ECO:0000313" key="4">
    <source>
        <dbReference type="EMBL" id="KAL3685697.1"/>
    </source>
</evidence>
<feature type="transmembrane region" description="Helical" evidence="1">
    <location>
        <begin position="90"/>
        <end position="110"/>
    </location>
</feature>
<feature type="transmembrane region" description="Helical" evidence="1">
    <location>
        <begin position="122"/>
        <end position="140"/>
    </location>
</feature>
<gene>
    <name evidence="4" type="ORF">R1sor_003719</name>
</gene>
<evidence type="ECO:0000259" key="3">
    <source>
        <dbReference type="Pfam" id="PF07853"/>
    </source>
</evidence>
<dbReference type="Pfam" id="PF07853">
    <property type="entry name" value="DUF1648"/>
    <property type="match status" value="1"/>
</dbReference>